<accession>A2E519</accession>
<gene>
    <name evidence="1" type="ORF">TVAG_027800</name>
</gene>
<name>A2E519_TRIV3</name>
<dbReference type="KEGG" id="tva:4770189"/>
<dbReference type="EMBL" id="DS113305">
    <property type="protein sequence ID" value="EAY12227.1"/>
    <property type="molecule type" value="Genomic_DNA"/>
</dbReference>
<dbReference type="Proteomes" id="UP000001542">
    <property type="component" value="Unassembled WGS sequence"/>
</dbReference>
<evidence type="ECO:0000313" key="2">
    <source>
        <dbReference type="Proteomes" id="UP000001542"/>
    </source>
</evidence>
<protein>
    <submittedName>
        <fullName evidence="1">Uncharacterized protein</fullName>
    </submittedName>
</protein>
<dbReference type="AlphaFoldDB" id="A2E519"/>
<evidence type="ECO:0000313" key="1">
    <source>
        <dbReference type="EMBL" id="EAY12227.1"/>
    </source>
</evidence>
<sequence length="268" mass="31402">MDVSEYPKPRTSQEAMNFIDQCIEAGNFEMIDYYQKEYESLRNYESVLKLGGKVNSYLQQNLKDNKNFVTTYEISDQQLKIAKRKAAISFKNNYNELKNRQQKELDDLIEEWQNERNCHEDFTNTEYHRAMSTAKILARQNKVQEAIQLRDLATQKRDISDAEYKKKIDEKYQRISDEMSQRHKSELEDLYESRKAELNSFDLVKKNIQTEAEADFLVKNATAVVDISKHFEKTAAMPKSFKMQAVKTKPKVDPSQQSFNVLVSSGIF</sequence>
<reference evidence="1" key="2">
    <citation type="journal article" date="2007" name="Science">
        <title>Draft genome sequence of the sexually transmitted pathogen Trichomonas vaginalis.</title>
        <authorList>
            <person name="Carlton J.M."/>
            <person name="Hirt R.P."/>
            <person name="Silva J.C."/>
            <person name="Delcher A.L."/>
            <person name="Schatz M."/>
            <person name="Zhao Q."/>
            <person name="Wortman J.R."/>
            <person name="Bidwell S.L."/>
            <person name="Alsmark U.C.M."/>
            <person name="Besteiro S."/>
            <person name="Sicheritz-Ponten T."/>
            <person name="Noel C.J."/>
            <person name="Dacks J.B."/>
            <person name="Foster P.G."/>
            <person name="Simillion C."/>
            <person name="Van de Peer Y."/>
            <person name="Miranda-Saavedra D."/>
            <person name="Barton G.J."/>
            <person name="Westrop G.D."/>
            <person name="Mueller S."/>
            <person name="Dessi D."/>
            <person name="Fiori P.L."/>
            <person name="Ren Q."/>
            <person name="Paulsen I."/>
            <person name="Zhang H."/>
            <person name="Bastida-Corcuera F.D."/>
            <person name="Simoes-Barbosa A."/>
            <person name="Brown M.T."/>
            <person name="Hayes R.D."/>
            <person name="Mukherjee M."/>
            <person name="Okumura C.Y."/>
            <person name="Schneider R."/>
            <person name="Smith A.J."/>
            <person name="Vanacova S."/>
            <person name="Villalvazo M."/>
            <person name="Haas B.J."/>
            <person name="Pertea M."/>
            <person name="Feldblyum T.V."/>
            <person name="Utterback T.R."/>
            <person name="Shu C.L."/>
            <person name="Osoegawa K."/>
            <person name="de Jong P.J."/>
            <person name="Hrdy I."/>
            <person name="Horvathova L."/>
            <person name="Zubacova Z."/>
            <person name="Dolezal P."/>
            <person name="Malik S.B."/>
            <person name="Logsdon J.M. Jr."/>
            <person name="Henze K."/>
            <person name="Gupta A."/>
            <person name="Wang C.C."/>
            <person name="Dunne R.L."/>
            <person name="Upcroft J.A."/>
            <person name="Upcroft P."/>
            <person name="White O."/>
            <person name="Salzberg S.L."/>
            <person name="Tang P."/>
            <person name="Chiu C.-H."/>
            <person name="Lee Y.-S."/>
            <person name="Embley T.M."/>
            <person name="Coombs G.H."/>
            <person name="Mottram J.C."/>
            <person name="Tachezy J."/>
            <person name="Fraser-Liggett C.M."/>
            <person name="Johnson P.J."/>
        </authorList>
    </citation>
    <scope>NUCLEOTIDE SEQUENCE [LARGE SCALE GENOMIC DNA]</scope>
    <source>
        <strain evidence="1">G3</strain>
    </source>
</reference>
<organism evidence="1 2">
    <name type="scientific">Trichomonas vaginalis (strain ATCC PRA-98 / G3)</name>
    <dbReference type="NCBI Taxonomy" id="412133"/>
    <lineage>
        <taxon>Eukaryota</taxon>
        <taxon>Metamonada</taxon>
        <taxon>Parabasalia</taxon>
        <taxon>Trichomonadida</taxon>
        <taxon>Trichomonadidae</taxon>
        <taxon>Trichomonas</taxon>
    </lineage>
</organism>
<dbReference type="OrthoDB" id="10586079at2759"/>
<keyword evidence="2" id="KW-1185">Reference proteome</keyword>
<dbReference type="VEuPathDB" id="TrichDB:TVAGG3_0420520"/>
<dbReference type="InParanoid" id="A2E519"/>
<dbReference type="RefSeq" id="XP_001324450.1">
    <property type="nucleotide sequence ID" value="XM_001324415.1"/>
</dbReference>
<dbReference type="VEuPathDB" id="TrichDB:TVAG_027800"/>
<reference evidence="1" key="1">
    <citation type="submission" date="2006-10" db="EMBL/GenBank/DDBJ databases">
        <authorList>
            <person name="Amadeo P."/>
            <person name="Zhao Q."/>
            <person name="Wortman J."/>
            <person name="Fraser-Liggett C."/>
            <person name="Carlton J."/>
        </authorList>
    </citation>
    <scope>NUCLEOTIDE SEQUENCE</scope>
    <source>
        <strain evidence="1">G3</strain>
    </source>
</reference>
<proteinExistence type="predicted"/>
<dbReference type="SMR" id="A2E519"/>